<name>A0A286GIL9_9BACT</name>
<proteinExistence type="predicted"/>
<dbReference type="CDD" id="cd03467">
    <property type="entry name" value="Rieske"/>
    <property type="match status" value="1"/>
</dbReference>
<keyword evidence="4" id="KW-0411">Iron-sulfur</keyword>
<reference evidence="8" key="1">
    <citation type="submission" date="2017-09" db="EMBL/GenBank/DDBJ databases">
        <authorList>
            <person name="Varghese N."/>
            <person name="Submissions S."/>
        </authorList>
    </citation>
    <scope>NUCLEOTIDE SEQUENCE [LARGE SCALE GENOMIC DNA]</scope>
    <source>
        <strain evidence="8">DSM 29961</strain>
    </source>
</reference>
<evidence type="ECO:0000256" key="2">
    <source>
        <dbReference type="ARBA" id="ARBA00022723"/>
    </source>
</evidence>
<evidence type="ECO:0000256" key="3">
    <source>
        <dbReference type="ARBA" id="ARBA00023004"/>
    </source>
</evidence>
<accession>A0A286GIL9</accession>
<dbReference type="InterPro" id="IPR017941">
    <property type="entry name" value="Rieske_2Fe-2S"/>
</dbReference>
<evidence type="ECO:0000313" key="7">
    <source>
        <dbReference type="EMBL" id="SOD94959.1"/>
    </source>
</evidence>
<protein>
    <submittedName>
        <fullName evidence="7">Cytochrome b6-f complex iron-sulfur subunit</fullName>
    </submittedName>
</protein>
<dbReference type="Pfam" id="PF00355">
    <property type="entry name" value="Rieske"/>
    <property type="match status" value="1"/>
</dbReference>
<dbReference type="Gene3D" id="2.102.10.10">
    <property type="entry name" value="Rieske [2Fe-2S] iron-sulphur domain"/>
    <property type="match status" value="1"/>
</dbReference>
<keyword evidence="2" id="KW-0479">Metal-binding</keyword>
<feature type="compositionally biased region" description="Low complexity" evidence="5">
    <location>
        <begin position="41"/>
        <end position="59"/>
    </location>
</feature>
<evidence type="ECO:0000256" key="4">
    <source>
        <dbReference type="ARBA" id="ARBA00023014"/>
    </source>
</evidence>
<dbReference type="SUPFAM" id="SSF50022">
    <property type="entry name" value="ISP domain"/>
    <property type="match status" value="1"/>
</dbReference>
<evidence type="ECO:0000256" key="5">
    <source>
        <dbReference type="SAM" id="MobiDB-lite"/>
    </source>
</evidence>
<sequence>MKSNPTADQMNRGEFIRSLGMSSAALMAFYCMGTTLSSCSSKGSDDPTPSTTTPVPSTGITGNSEVSKGVINFTLSLGDTNFSKLKTAGQYVLVGSLIVARTAAGQYVALSKTCTHEGTDVQYRSTQNDFFCTSHGSEFSTTGAVEVGPAARPLTQYKTALSADGNSLTVTV</sequence>
<dbReference type="EMBL" id="OCNH01000004">
    <property type="protein sequence ID" value="SOD94959.1"/>
    <property type="molecule type" value="Genomic_DNA"/>
</dbReference>
<evidence type="ECO:0000313" key="8">
    <source>
        <dbReference type="Proteomes" id="UP000219452"/>
    </source>
</evidence>
<dbReference type="GO" id="GO:0051537">
    <property type="term" value="F:2 iron, 2 sulfur cluster binding"/>
    <property type="evidence" value="ECO:0007669"/>
    <property type="project" value="UniProtKB-KW"/>
</dbReference>
<gene>
    <name evidence="7" type="ORF">SAMN06269250_4696</name>
</gene>
<dbReference type="OrthoDB" id="165343at2"/>
<dbReference type="InterPro" id="IPR036922">
    <property type="entry name" value="Rieske_2Fe-2S_sf"/>
</dbReference>
<dbReference type="GO" id="GO:0046872">
    <property type="term" value="F:metal ion binding"/>
    <property type="evidence" value="ECO:0007669"/>
    <property type="project" value="UniProtKB-KW"/>
</dbReference>
<dbReference type="PROSITE" id="PS51296">
    <property type="entry name" value="RIESKE"/>
    <property type="match status" value="1"/>
</dbReference>
<dbReference type="AlphaFoldDB" id="A0A286GIL9"/>
<organism evidence="7 8">
    <name type="scientific">Spirosoma fluviale</name>
    <dbReference type="NCBI Taxonomy" id="1597977"/>
    <lineage>
        <taxon>Bacteria</taxon>
        <taxon>Pseudomonadati</taxon>
        <taxon>Bacteroidota</taxon>
        <taxon>Cytophagia</taxon>
        <taxon>Cytophagales</taxon>
        <taxon>Cytophagaceae</taxon>
        <taxon>Spirosoma</taxon>
    </lineage>
</organism>
<keyword evidence="8" id="KW-1185">Reference proteome</keyword>
<dbReference type="RefSeq" id="WP_097128925.1">
    <property type="nucleotide sequence ID" value="NZ_OCNH01000004.1"/>
</dbReference>
<keyword evidence="1" id="KW-0001">2Fe-2S</keyword>
<dbReference type="Proteomes" id="UP000219452">
    <property type="component" value="Unassembled WGS sequence"/>
</dbReference>
<feature type="domain" description="Rieske" evidence="6">
    <location>
        <begin position="77"/>
        <end position="168"/>
    </location>
</feature>
<keyword evidence="3" id="KW-0408">Iron</keyword>
<feature type="region of interest" description="Disordered" evidence="5">
    <location>
        <begin position="41"/>
        <end position="61"/>
    </location>
</feature>
<evidence type="ECO:0000256" key="1">
    <source>
        <dbReference type="ARBA" id="ARBA00022714"/>
    </source>
</evidence>
<evidence type="ECO:0000259" key="6">
    <source>
        <dbReference type="PROSITE" id="PS51296"/>
    </source>
</evidence>